<dbReference type="PROSITE" id="PS00108">
    <property type="entry name" value="PROTEIN_KINASE_ST"/>
    <property type="match status" value="1"/>
</dbReference>
<evidence type="ECO:0000313" key="23">
    <source>
        <dbReference type="Proteomes" id="UP001059596"/>
    </source>
</evidence>
<evidence type="ECO:0000256" key="4">
    <source>
        <dbReference type="ARBA" id="ARBA00022553"/>
    </source>
</evidence>
<keyword evidence="3" id="KW-0723">Serine/threonine-protein kinase</keyword>
<organism evidence="22 23">
    <name type="scientific">Drosophila gunungcola</name>
    <name type="common">fruit fly</name>
    <dbReference type="NCBI Taxonomy" id="103775"/>
    <lineage>
        <taxon>Eukaryota</taxon>
        <taxon>Metazoa</taxon>
        <taxon>Ecdysozoa</taxon>
        <taxon>Arthropoda</taxon>
        <taxon>Hexapoda</taxon>
        <taxon>Insecta</taxon>
        <taxon>Pterygota</taxon>
        <taxon>Neoptera</taxon>
        <taxon>Endopterygota</taxon>
        <taxon>Diptera</taxon>
        <taxon>Brachycera</taxon>
        <taxon>Muscomorpha</taxon>
        <taxon>Ephydroidea</taxon>
        <taxon>Drosophilidae</taxon>
        <taxon>Drosophila</taxon>
        <taxon>Sophophora</taxon>
    </lineage>
</organism>
<dbReference type="FunFam" id="3.30.200.20:FF:000280">
    <property type="entry name" value="membrane-associated tyrosine- and threonine-specific cdc2-inhibitory kinase"/>
    <property type="match status" value="1"/>
</dbReference>
<dbReference type="Pfam" id="PF09805">
    <property type="entry name" value="Nop25"/>
    <property type="match status" value="1"/>
</dbReference>
<dbReference type="Gene3D" id="1.10.510.10">
    <property type="entry name" value="Transferase(Phosphotransferase) domain 1"/>
    <property type="match status" value="1"/>
</dbReference>
<feature type="compositionally biased region" description="Basic and acidic residues" evidence="20">
    <location>
        <begin position="664"/>
        <end position="673"/>
    </location>
</feature>
<evidence type="ECO:0000256" key="18">
    <source>
        <dbReference type="ARBA" id="ARBA00084081"/>
    </source>
</evidence>
<comment type="similarity">
    <text evidence="14">Belongs to the protein kinase superfamily. Ser/Thr protein kinase family. GCN2 subfamily.</text>
</comment>
<feature type="compositionally biased region" description="Basic residues" evidence="20">
    <location>
        <begin position="650"/>
        <end position="663"/>
    </location>
</feature>
<protein>
    <recommendedName>
        <fullName evidence="17">Membrane-associated tyrosine- and threonine-specific cdc2-inhibitory kinase</fullName>
        <ecNumber evidence="2">2.7.11.1</ecNumber>
    </recommendedName>
    <alternativeName>
        <fullName evidence="18">Myt1 kinase</fullName>
    </alternativeName>
</protein>
<evidence type="ECO:0000256" key="13">
    <source>
        <dbReference type="ARBA" id="ARBA00023306"/>
    </source>
</evidence>
<feature type="region of interest" description="Disordered" evidence="20">
    <location>
        <begin position="623"/>
        <end position="725"/>
    </location>
</feature>
<comment type="subcellular location">
    <subcellularLocation>
        <location evidence="1">Golgi apparatus membrane</location>
        <topology evidence="1">Peripheral membrane protein</topology>
    </subcellularLocation>
</comment>
<dbReference type="InterPro" id="IPR017441">
    <property type="entry name" value="Protein_kinase_ATP_BS"/>
</dbReference>
<evidence type="ECO:0000256" key="12">
    <source>
        <dbReference type="ARBA" id="ARBA00023136"/>
    </source>
</evidence>
<dbReference type="InterPro" id="IPR050339">
    <property type="entry name" value="CC_SR_Kinase"/>
</dbReference>
<feature type="binding site" evidence="19">
    <location>
        <position position="129"/>
    </location>
    <ligand>
        <name>ATP</name>
        <dbReference type="ChEBI" id="CHEBI:30616"/>
    </ligand>
</feature>
<evidence type="ECO:0000256" key="19">
    <source>
        <dbReference type="PROSITE-ProRule" id="PRU10141"/>
    </source>
</evidence>
<sequence>MENHRLPIPELHDDKHRHKQCNGDNSNRFRPPKYKTRGYVAVDNNNLNRSQSLGSCSANSSQVAHAISFRGSECPDASTLPLSPVPSELSDGNSHFEQCFERVAKLGEGSFGEVFQVRDRSDGRLYAVKISKQLFRGEQYRAERLEEVRRYEEFSGHENCIRFIRAWEQYDRLYMQMELCRESLEQYLLRCQRIPEERIWHILLDLLRGLKSLHDRNLIHLDIKLDNVLIGEDDETCKLADFGLVIDVDKANSHHATEGDSRYMAPEILQGHFSKAADIFSLGIAMLELACYMELPSNGPLWHQLRNGILPEEFINKISLELQSVIKSMMMPDPTRRPTADQLLSHPKLQRLQQKRKSLMNLSILSRSIRRSRRAIWGKMCNWKTAAFRYFLYFLEALHLWKPIGPSQPSMNLVPSSPSSKGVPLVPRVEFQLVGSTPIANRDCYASDFLVGEDPLELSNHGTPIVMNSTPLNTNQGKSRMDLLGKNVDSLSRFVKVHDFESPCSALSSPKVLDPSSFRRKKLFDVEFDDDSSAAFGSEKNERRSRAKAELERNLKNERKRIRQEVKDGFNHLKKTFEPLRELTEEDKAEEEQQEETYEDDEVQVKIVELTTNDLAAKRNMLGANTAEESEPEEREPDIKSKKDLDRLMKTKTLKKMHQSKLFKQKERMDKKNNMKKAKRDRNNTIKSVPKHQRKQLKFGKGQQTKYRKGRMVNKKELRRKRNAD</sequence>
<dbReference type="GO" id="GO:0004674">
    <property type="term" value="F:protein serine/threonine kinase activity"/>
    <property type="evidence" value="ECO:0007669"/>
    <property type="project" value="UniProtKB-KW"/>
</dbReference>
<feature type="compositionally biased region" description="Basic and acidic residues" evidence="20">
    <location>
        <begin position="1"/>
        <end position="14"/>
    </location>
</feature>
<comment type="caution">
    <text evidence="22">The sequence shown here is derived from an EMBL/GenBank/DDBJ whole genome shotgun (WGS) entry which is preliminary data.</text>
</comment>
<keyword evidence="12" id="KW-0472">Membrane</keyword>
<evidence type="ECO:0000256" key="16">
    <source>
        <dbReference type="ARBA" id="ARBA00048679"/>
    </source>
</evidence>
<dbReference type="SUPFAM" id="SSF56112">
    <property type="entry name" value="Protein kinase-like (PK-like)"/>
    <property type="match status" value="1"/>
</dbReference>
<gene>
    <name evidence="22" type="ORF">M5D96_006840</name>
</gene>
<comment type="catalytic activity">
    <reaction evidence="15">
        <text>L-threonyl-[protein] + ATP = O-phospho-L-threonyl-[protein] + ADP + H(+)</text>
        <dbReference type="Rhea" id="RHEA:46608"/>
        <dbReference type="Rhea" id="RHEA-COMP:11060"/>
        <dbReference type="Rhea" id="RHEA-COMP:11605"/>
        <dbReference type="ChEBI" id="CHEBI:15378"/>
        <dbReference type="ChEBI" id="CHEBI:30013"/>
        <dbReference type="ChEBI" id="CHEBI:30616"/>
        <dbReference type="ChEBI" id="CHEBI:61977"/>
        <dbReference type="ChEBI" id="CHEBI:456216"/>
        <dbReference type="EC" id="2.7.11.1"/>
    </reaction>
</comment>
<evidence type="ECO:0000256" key="9">
    <source>
        <dbReference type="ARBA" id="ARBA00022840"/>
    </source>
</evidence>
<dbReference type="PANTHER" id="PTHR11042">
    <property type="entry name" value="EUKARYOTIC TRANSLATION INITIATION FACTOR 2-ALPHA KINASE EIF2-ALPHA KINASE -RELATED"/>
    <property type="match status" value="1"/>
</dbReference>
<dbReference type="SMART" id="SM00220">
    <property type="entry name" value="S_TKc"/>
    <property type="match status" value="1"/>
</dbReference>
<feature type="compositionally biased region" description="Basic residues" evidence="20">
    <location>
        <begin position="706"/>
        <end position="725"/>
    </location>
</feature>
<dbReference type="Gene3D" id="3.30.200.20">
    <property type="entry name" value="Phosphorylase Kinase, domain 1"/>
    <property type="match status" value="1"/>
</dbReference>
<dbReference type="GO" id="GO:0005634">
    <property type="term" value="C:nucleus"/>
    <property type="evidence" value="ECO:0007669"/>
    <property type="project" value="TreeGrafter"/>
</dbReference>
<dbReference type="GO" id="GO:0110031">
    <property type="term" value="P:negative regulation of G2/MI transition of meiotic cell cycle"/>
    <property type="evidence" value="ECO:0007669"/>
    <property type="project" value="TreeGrafter"/>
</dbReference>
<dbReference type="GO" id="GO:0000139">
    <property type="term" value="C:Golgi membrane"/>
    <property type="evidence" value="ECO:0007669"/>
    <property type="project" value="UniProtKB-SubCell"/>
</dbReference>
<dbReference type="InterPro" id="IPR019186">
    <property type="entry name" value="Nucleolar_protein_12"/>
</dbReference>
<dbReference type="InterPro" id="IPR011009">
    <property type="entry name" value="Kinase-like_dom_sf"/>
</dbReference>
<feature type="region of interest" description="Disordered" evidence="20">
    <location>
        <begin position="577"/>
        <end position="601"/>
    </location>
</feature>
<evidence type="ECO:0000256" key="8">
    <source>
        <dbReference type="ARBA" id="ARBA00022777"/>
    </source>
</evidence>
<keyword evidence="10" id="KW-0460">Magnesium</keyword>
<feature type="compositionally biased region" description="Basic residues" evidence="20">
    <location>
        <begin position="689"/>
        <end position="698"/>
    </location>
</feature>
<dbReference type="Pfam" id="PF00069">
    <property type="entry name" value="Pkinase"/>
    <property type="match status" value="1"/>
</dbReference>
<evidence type="ECO:0000256" key="15">
    <source>
        <dbReference type="ARBA" id="ARBA00047899"/>
    </source>
</evidence>
<dbReference type="GO" id="GO:0005524">
    <property type="term" value="F:ATP binding"/>
    <property type="evidence" value="ECO:0007669"/>
    <property type="project" value="UniProtKB-UniRule"/>
</dbReference>
<evidence type="ECO:0000256" key="14">
    <source>
        <dbReference type="ARBA" id="ARBA00037982"/>
    </source>
</evidence>
<evidence type="ECO:0000256" key="1">
    <source>
        <dbReference type="ARBA" id="ARBA00004395"/>
    </source>
</evidence>
<keyword evidence="4" id="KW-0597">Phosphoprotein</keyword>
<evidence type="ECO:0000256" key="20">
    <source>
        <dbReference type="SAM" id="MobiDB-lite"/>
    </source>
</evidence>
<feature type="compositionally biased region" description="Acidic residues" evidence="20">
    <location>
        <begin position="584"/>
        <end position="601"/>
    </location>
</feature>
<dbReference type="AlphaFoldDB" id="A0A9Q0BQI5"/>
<dbReference type="FunFam" id="1.10.510.10:FF:000315">
    <property type="entry name" value="membrane-associated tyrosine- and threonine-specific cdc2-inhibitory kinase"/>
    <property type="match status" value="1"/>
</dbReference>
<keyword evidence="9 19" id="KW-0067">ATP-binding</keyword>
<keyword evidence="8" id="KW-0418">Kinase</keyword>
<feature type="compositionally biased region" description="Basic and acidic residues" evidence="20">
    <location>
        <begin position="637"/>
        <end position="649"/>
    </location>
</feature>
<keyword evidence="7 19" id="KW-0547">Nucleotide-binding</keyword>
<dbReference type="GO" id="GO:0051321">
    <property type="term" value="P:meiotic cell cycle"/>
    <property type="evidence" value="ECO:0007669"/>
    <property type="project" value="TreeGrafter"/>
</dbReference>
<evidence type="ECO:0000256" key="2">
    <source>
        <dbReference type="ARBA" id="ARBA00012513"/>
    </source>
</evidence>
<keyword evidence="5" id="KW-0808">Transferase</keyword>
<keyword evidence="11" id="KW-0333">Golgi apparatus</keyword>
<dbReference type="InterPro" id="IPR000719">
    <property type="entry name" value="Prot_kinase_dom"/>
</dbReference>
<reference evidence="22" key="1">
    <citation type="journal article" date="2023" name="Genome Biol. Evol.">
        <title>Long-read-based Genome Assembly of Drosophila gunungcola Reveals Fewer Chemosensory Genes in Flower-breeding Species.</title>
        <authorList>
            <person name="Negi A."/>
            <person name="Liao B.Y."/>
            <person name="Yeh S.D."/>
        </authorList>
    </citation>
    <scope>NUCLEOTIDE SEQUENCE</scope>
    <source>
        <strain evidence="22">Sukarami</strain>
    </source>
</reference>
<evidence type="ECO:0000256" key="5">
    <source>
        <dbReference type="ARBA" id="ARBA00022679"/>
    </source>
</evidence>
<proteinExistence type="inferred from homology"/>
<evidence type="ECO:0000256" key="17">
    <source>
        <dbReference type="ARBA" id="ARBA00074601"/>
    </source>
</evidence>
<dbReference type="EC" id="2.7.11.1" evidence="2"/>
<dbReference type="PANTHER" id="PTHR11042:SF183">
    <property type="entry name" value="MEMBRANE-ASSOCIATED TYROSINE- AND THREONINE-SPECIFIC CDC2-INHIBITORY KINASE"/>
    <property type="match status" value="1"/>
</dbReference>
<dbReference type="CDD" id="cd14050">
    <property type="entry name" value="PKc_Myt1"/>
    <property type="match status" value="1"/>
</dbReference>
<evidence type="ECO:0000256" key="10">
    <source>
        <dbReference type="ARBA" id="ARBA00022842"/>
    </source>
</evidence>
<dbReference type="InterPro" id="IPR008271">
    <property type="entry name" value="Ser/Thr_kinase_AS"/>
</dbReference>
<feature type="region of interest" description="Disordered" evidence="20">
    <location>
        <begin position="1"/>
        <end position="33"/>
    </location>
</feature>
<evidence type="ECO:0000256" key="6">
    <source>
        <dbReference type="ARBA" id="ARBA00022723"/>
    </source>
</evidence>
<keyword evidence="23" id="KW-1185">Reference proteome</keyword>
<dbReference type="PROSITE" id="PS00107">
    <property type="entry name" value="PROTEIN_KINASE_ATP"/>
    <property type="match status" value="1"/>
</dbReference>
<accession>A0A9Q0BQI5</accession>
<evidence type="ECO:0000313" key="22">
    <source>
        <dbReference type="EMBL" id="KAI8040897.1"/>
    </source>
</evidence>
<evidence type="ECO:0000259" key="21">
    <source>
        <dbReference type="PROSITE" id="PS50011"/>
    </source>
</evidence>
<evidence type="ECO:0000256" key="11">
    <source>
        <dbReference type="ARBA" id="ARBA00023034"/>
    </source>
</evidence>
<keyword evidence="13" id="KW-0131">Cell cycle</keyword>
<comment type="catalytic activity">
    <reaction evidence="16">
        <text>L-seryl-[protein] + ATP = O-phospho-L-seryl-[protein] + ADP + H(+)</text>
        <dbReference type="Rhea" id="RHEA:17989"/>
        <dbReference type="Rhea" id="RHEA-COMP:9863"/>
        <dbReference type="Rhea" id="RHEA-COMP:11604"/>
        <dbReference type="ChEBI" id="CHEBI:15378"/>
        <dbReference type="ChEBI" id="CHEBI:29999"/>
        <dbReference type="ChEBI" id="CHEBI:30616"/>
        <dbReference type="ChEBI" id="CHEBI:83421"/>
        <dbReference type="ChEBI" id="CHEBI:456216"/>
        <dbReference type="EC" id="2.7.11.1"/>
    </reaction>
</comment>
<dbReference type="Proteomes" id="UP001059596">
    <property type="component" value="Unassembled WGS sequence"/>
</dbReference>
<dbReference type="GO" id="GO:0046872">
    <property type="term" value="F:metal ion binding"/>
    <property type="evidence" value="ECO:0007669"/>
    <property type="project" value="UniProtKB-KW"/>
</dbReference>
<evidence type="ECO:0000256" key="3">
    <source>
        <dbReference type="ARBA" id="ARBA00022527"/>
    </source>
</evidence>
<evidence type="ECO:0000256" key="7">
    <source>
        <dbReference type="ARBA" id="ARBA00022741"/>
    </source>
</evidence>
<keyword evidence="6" id="KW-0479">Metal-binding</keyword>
<dbReference type="PROSITE" id="PS50011">
    <property type="entry name" value="PROTEIN_KINASE_DOM"/>
    <property type="match status" value="1"/>
</dbReference>
<dbReference type="EMBL" id="JAMKOV010000004">
    <property type="protein sequence ID" value="KAI8040897.1"/>
    <property type="molecule type" value="Genomic_DNA"/>
</dbReference>
<feature type="domain" description="Protein kinase" evidence="21">
    <location>
        <begin position="100"/>
        <end position="349"/>
    </location>
</feature>
<name>A0A9Q0BQI5_9MUSC</name>